<dbReference type="Proteomes" id="UP001501771">
    <property type="component" value="Unassembled WGS sequence"/>
</dbReference>
<organism evidence="1 2">
    <name type="scientific">Nocardioides koreensis</name>
    <dbReference type="NCBI Taxonomy" id="433651"/>
    <lineage>
        <taxon>Bacteria</taxon>
        <taxon>Bacillati</taxon>
        <taxon>Actinomycetota</taxon>
        <taxon>Actinomycetes</taxon>
        <taxon>Propionibacteriales</taxon>
        <taxon>Nocardioidaceae</taxon>
        <taxon>Nocardioides</taxon>
    </lineage>
</organism>
<reference evidence="1 2" key="1">
    <citation type="journal article" date="2019" name="Int. J. Syst. Evol. Microbiol.">
        <title>The Global Catalogue of Microorganisms (GCM) 10K type strain sequencing project: providing services to taxonomists for standard genome sequencing and annotation.</title>
        <authorList>
            <consortium name="The Broad Institute Genomics Platform"/>
            <consortium name="The Broad Institute Genome Sequencing Center for Infectious Disease"/>
            <person name="Wu L."/>
            <person name="Ma J."/>
        </authorList>
    </citation>
    <scope>NUCLEOTIDE SEQUENCE [LARGE SCALE GENOMIC DNA]</scope>
    <source>
        <strain evidence="1 2">JCM 16022</strain>
    </source>
</reference>
<dbReference type="EMBL" id="BAAAQR010000001">
    <property type="protein sequence ID" value="GAA2138159.1"/>
    <property type="molecule type" value="Genomic_DNA"/>
</dbReference>
<gene>
    <name evidence="1" type="ORF">GCM10009844_05930</name>
</gene>
<dbReference type="RefSeq" id="WP_344147310.1">
    <property type="nucleotide sequence ID" value="NZ_BAAAQR010000001.1"/>
</dbReference>
<protein>
    <submittedName>
        <fullName evidence="1">MoaD/ThiS family protein</fullName>
    </submittedName>
</protein>
<proteinExistence type="predicted"/>
<name>A0ABN2Z7Y5_9ACTN</name>
<keyword evidence="2" id="KW-1185">Reference proteome</keyword>
<sequence length="100" mass="10274">MEVTTVGSGNGETGVIRLHYWAAAKSAAGVPGDELPVDGPISLAEVVRRAVALHPGTRLPDVLQTCSTLLGDRPVTAEDPDTVQVVPGTTVEFLPPFAGG</sequence>
<dbReference type="InterPro" id="IPR012675">
    <property type="entry name" value="Beta-grasp_dom_sf"/>
</dbReference>
<dbReference type="Gene3D" id="3.10.20.30">
    <property type="match status" value="1"/>
</dbReference>
<comment type="caution">
    <text evidence="1">The sequence shown here is derived from an EMBL/GenBank/DDBJ whole genome shotgun (WGS) entry which is preliminary data.</text>
</comment>
<evidence type="ECO:0000313" key="2">
    <source>
        <dbReference type="Proteomes" id="UP001501771"/>
    </source>
</evidence>
<dbReference type="SUPFAM" id="SSF54285">
    <property type="entry name" value="MoaD/ThiS"/>
    <property type="match status" value="1"/>
</dbReference>
<dbReference type="InterPro" id="IPR016155">
    <property type="entry name" value="Mopterin_synth/thiamin_S_b"/>
</dbReference>
<evidence type="ECO:0000313" key="1">
    <source>
        <dbReference type="EMBL" id="GAA2138159.1"/>
    </source>
</evidence>
<dbReference type="CDD" id="cd17040">
    <property type="entry name" value="Ubl_MoaD_like"/>
    <property type="match status" value="1"/>
</dbReference>
<accession>A0ABN2Z7Y5</accession>